<dbReference type="Pfam" id="PF12806">
    <property type="entry name" value="Acyl-CoA_dh_C"/>
    <property type="match status" value="1"/>
</dbReference>
<dbReference type="Pfam" id="PF02770">
    <property type="entry name" value="Acyl-CoA_dh_M"/>
    <property type="match status" value="1"/>
</dbReference>
<feature type="domain" description="Acyl-CoA oxidase/dehydrogenase middle" evidence="8">
    <location>
        <begin position="163"/>
        <end position="275"/>
    </location>
</feature>
<evidence type="ECO:0000256" key="4">
    <source>
        <dbReference type="ARBA" id="ARBA00022827"/>
    </source>
</evidence>
<dbReference type="Gene3D" id="1.10.540.10">
    <property type="entry name" value="Acyl-CoA dehydrogenase/oxidase, N-terminal domain"/>
    <property type="match status" value="1"/>
</dbReference>
<dbReference type="SUPFAM" id="SSF47203">
    <property type="entry name" value="Acyl-CoA dehydrogenase C-terminal domain-like"/>
    <property type="match status" value="1"/>
</dbReference>
<dbReference type="InterPro" id="IPR009100">
    <property type="entry name" value="AcylCoA_DH/oxidase_NM_dom_sf"/>
</dbReference>
<dbReference type="PANTHER" id="PTHR42803:SF1">
    <property type="entry name" value="BROAD-SPECIFICITY LINEAR ACYL-COA DEHYDROGENASE FADE5"/>
    <property type="match status" value="1"/>
</dbReference>
<proteinExistence type="inferred from homology"/>
<dbReference type="InterPro" id="IPR025878">
    <property type="entry name" value="Acyl-CoA_dh-like_C_dom"/>
</dbReference>
<keyword evidence="5 6" id="KW-0560">Oxidoreductase</keyword>
<keyword evidence="3 6" id="KW-0285">Flavoprotein</keyword>
<sequence>MAETYDPPVDELRFVLDASAPWHRVLALPAFAHVDEALVSAILEEGARFCAGVLAPINHPGDEQGCVLDDGQVRVPAVFREAYAAFVKGGWAGVDLPEEVGGQALPTTLAVAFSEMVNGACVAFGMMACMVRAGAHLILEHGEPAMARRIAHELLNGEAGATIVITEPQAGSDVSAIRTRAVPESDGEGADYRLTGSKVFITCADQDYTGQIYHFVLARTAGRQTGAGLSLFVVPKRPADVAALPASATNGVSVLGLEKKMGLKASPTCAVAFDDARGVRIGAEGRGLACMFTMMNLMRLEVAVQSVGIASAATQCALRYAHERRQGGNPSLSIVQHGDVRRMLVQMQAMTGAMRALVLDVASALDLARHAPSETERTAAADYADFMLPICKAWMSDSAFQVANLGVQVMGGYGYVADGGMEQYVRDSRVMAIYEGTNGIQAQDLLRRKLIRAGARGYAVWLARMRETLEMPLADATPVPLRAALASALERFEAITAELIRAESERLDLCAAWYLQWAGLLAGAWSTFRLATAVEPGTVRTDVRLATARFYFDAILPEAETLERRIRAGDAGLAGALADALAVPV</sequence>
<gene>
    <name evidence="11" type="ORF">ACFPTN_13640</name>
</gene>
<evidence type="ECO:0000259" key="7">
    <source>
        <dbReference type="Pfam" id="PF00441"/>
    </source>
</evidence>
<evidence type="ECO:0000259" key="9">
    <source>
        <dbReference type="Pfam" id="PF02771"/>
    </source>
</evidence>
<dbReference type="RefSeq" id="WP_385961356.1">
    <property type="nucleotide sequence ID" value="NZ_JBHSOG010000050.1"/>
</dbReference>
<dbReference type="InterPro" id="IPR013786">
    <property type="entry name" value="AcylCoA_DH/ox_N"/>
</dbReference>
<reference evidence="12" key="1">
    <citation type="journal article" date="2019" name="Int. J. Syst. Evol. Microbiol.">
        <title>The Global Catalogue of Microorganisms (GCM) 10K type strain sequencing project: providing services to taxonomists for standard genome sequencing and annotation.</title>
        <authorList>
            <consortium name="The Broad Institute Genomics Platform"/>
            <consortium name="The Broad Institute Genome Sequencing Center for Infectious Disease"/>
            <person name="Wu L."/>
            <person name="Ma J."/>
        </authorList>
    </citation>
    <scope>NUCLEOTIDE SEQUENCE [LARGE SCALE GENOMIC DNA]</scope>
    <source>
        <strain evidence="12">SHR3</strain>
    </source>
</reference>
<feature type="domain" description="Acyl-CoA dehydrogenase/oxidase N-terminal" evidence="9">
    <location>
        <begin position="75"/>
        <end position="158"/>
    </location>
</feature>
<accession>A0ABW1ATE0</accession>
<dbReference type="Pfam" id="PF00441">
    <property type="entry name" value="Acyl-CoA_dh_1"/>
    <property type="match status" value="1"/>
</dbReference>
<feature type="domain" description="Acetyl-CoA dehydrogenase-like C-terminal" evidence="10">
    <location>
        <begin position="461"/>
        <end position="573"/>
    </location>
</feature>
<dbReference type="GO" id="GO:0016491">
    <property type="term" value="F:oxidoreductase activity"/>
    <property type="evidence" value="ECO:0007669"/>
    <property type="project" value="UniProtKB-KW"/>
</dbReference>
<evidence type="ECO:0000256" key="1">
    <source>
        <dbReference type="ARBA" id="ARBA00001974"/>
    </source>
</evidence>
<dbReference type="EMBL" id="JBHSOG010000050">
    <property type="protein sequence ID" value="MFC5770421.1"/>
    <property type="molecule type" value="Genomic_DNA"/>
</dbReference>
<feature type="domain" description="Acyl-CoA dehydrogenase/oxidase C-terminal" evidence="7">
    <location>
        <begin position="285"/>
        <end position="448"/>
    </location>
</feature>
<dbReference type="EC" id="1.3.8.-" evidence="11"/>
<organism evidence="11 12">
    <name type="scientific">Thauera sinica</name>
    <dbReference type="NCBI Taxonomy" id="2665146"/>
    <lineage>
        <taxon>Bacteria</taxon>
        <taxon>Pseudomonadati</taxon>
        <taxon>Pseudomonadota</taxon>
        <taxon>Betaproteobacteria</taxon>
        <taxon>Rhodocyclales</taxon>
        <taxon>Zoogloeaceae</taxon>
        <taxon>Thauera</taxon>
    </lineage>
</organism>
<dbReference type="SUPFAM" id="SSF56645">
    <property type="entry name" value="Acyl-CoA dehydrogenase NM domain-like"/>
    <property type="match status" value="1"/>
</dbReference>
<evidence type="ECO:0000313" key="11">
    <source>
        <dbReference type="EMBL" id="MFC5770421.1"/>
    </source>
</evidence>
<evidence type="ECO:0000256" key="5">
    <source>
        <dbReference type="ARBA" id="ARBA00023002"/>
    </source>
</evidence>
<dbReference type="InterPro" id="IPR046373">
    <property type="entry name" value="Acyl-CoA_Oxase/DH_mid-dom_sf"/>
</dbReference>
<dbReference type="Gene3D" id="2.40.110.10">
    <property type="entry name" value="Butyryl-CoA Dehydrogenase, subunit A, domain 2"/>
    <property type="match status" value="1"/>
</dbReference>
<comment type="cofactor">
    <cofactor evidence="1 6">
        <name>FAD</name>
        <dbReference type="ChEBI" id="CHEBI:57692"/>
    </cofactor>
</comment>
<keyword evidence="4 6" id="KW-0274">FAD</keyword>
<dbReference type="Pfam" id="PF02771">
    <property type="entry name" value="Acyl-CoA_dh_N"/>
    <property type="match status" value="1"/>
</dbReference>
<comment type="caution">
    <text evidence="11">The sequence shown here is derived from an EMBL/GenBank/DDBJ whole genome shotgun (WGS) entry which is preliminary data.</text>
</comment>
<dbReference type="InterPro" id="IPR009075">
    <property type="entry name" value="AcylCo_DH/oxidase_C"/>
</dbReference>
<name>A0ABW1ATE0_9RHOO</name>
<evidence type="ECO:0000259" key="8">
    <source>
        <dbReference type="Pfam" id="PF02770"/>
    </source>
</evidence>
<dbReference type="Gene3D" id="1.20.140.10">
    <property type="entry name" value="Butyryl-CoA Dehydrogenase, subunit A, domain 3"/>
    <property type="match status" value="1"/>
</dbReference>
<protein>
    <submittedName>
        <fullName evidence="11">Acyl-CoA dehydrogenase</fullName>
        <ecNumber evidence="11">1.3.8.-</ecNumber>
    </submittedName>
</protein>
<evidence type="ECO:0000256" key="3">
    <source>
        <dbReference type="ARBA" id="ARBA00022630"/>
    </source>
</evidence>
<evidence type="ECO:0000313" key="12">
    <source>
        <dbReference type="Proteomes" id="UP001595974"/>
    </source>
</evidence>
<dbReference type="PANTHER" id="PTHR42803">
    <property type="entry name" value="ACYL-COA DEHYDROGENASE"/>
    <property type="match status" value="1"/>
</dbReference>
<evidence type="ECO:0000259" key="10">
    <source>
        <dbReference type="Pfam" id="PF12806"/>
    </source>
</evidence>
<evidence type="ECO:0000256" key="2">
    <source>
        <dbReference type="ARBA" id="ARBA00009347"/>
    </source>
</evidence>
<dbReference type="InterPro" id="IPR037069">
    <property type="entry name" value="AcylCoA_DH/ox_N_sf"/>
</dbReference>
<dbReference type="InterPro" id="IPR052166">
    <property type="entry name" value="Diverse_Acyl-CoA_DH"/>
</dbReference>
<dbReference type="Proteomes" id="UP001595974">
    <property type="component" value="Unassembled WGS sequence"/>
</dbReference>
<comment type="similarity">
    <text evidence="2 6">Belongs to the acyl-CoA dehydrogenase family.</text>
</comment>
<dbReference type="InterPro" id="IPR036250">
    <property type="entry name" value="AcylCo_DH-like_C"/>
</dbReference>
<evidence type="ECO:0000256" key="6">
    <source>
        <dbReference type="RuleBase" id="RU362125"/>
    </source>
</evidence>
<keyword evidence="12" id="KW-1185">Reference proteome</keyword>
<dbReference type="InterPro" id="IPR006091">
    <property type="entry name" value="Acyl-CoA_Oxase/DH_mid-dom"/>
</dbReference>